<accession>A0AAD4GWQ7</accession>
<dbReference type="PANTHER" id="PTHR10696:SF54">
    <property type="entry name" value="FAMILY OXIDOREDUCTASE, PUTATIVE (AFU_ORTHOLOGUE AFUA_4G13850)-RELATED"/>
    <property type="match status" value="1"/>
</dbReference>
<evidence type="ECO:0000313" key="4">
    <source>
        <dbReference type="Proteomes" id="UP001194746"/>
    </source>
</evidence>
<keyword evidence="4" id="KW-1185">Reference proteome</keyword>
<dbReference type="FunFam" id="3.60.130.10:FF:000011">
    <property type="entry name" value="Taurine catabolism dioxygenase TauD"/>
    <property type="match status" value="1"/>
</dbReference>
<dbReference type="InterPro" id="IPR050411">
    <property type="entry name" value="AlphaKG_dependent_hydroxylases"/>
</dbReference>
<dbReference type="InterPro" id="IPR042098">
    <property type="entry name" value="TauD-like_sf"/>
</dbReference>
<dbReference type="EMBL" id="VCAU01000014">
    <property type="protein sequence ID" value="KAF9892091.1"/>
    <property type="molecule type" value="Genomic_DNA"/>
</dbReference>
<dbReference type="Gene3D" id="3.60.130.10">
    <property type="entry name" value="Clavaminate synthase-like"/>
    <property type="match status" value="1"/>
</dbReference>
<gene>
    <name evidence="3" type="ORF">FE257_002497</name>
</gene>
<evidence type="ECO:0000256" key="1">
    <source>
        <dbReference type="ARBA" id="ARBA00023002"/>
    </source>
</evidence>
<feature type="domain" description="TauD/TfdA-like" evidence="2">
    <location>
        <begin position="87"/>
        <end position="339"/>
    </location>
</feature>
<evidence type="ECO:0000259" key="2">
    <source>
        <dbReference type="Pfam" id="PF02668"/>
    </source>
</evidence>
<dbReference type="AlphaFoldDB" id="A0AAD4GWQ7"/>
<name>A0AAD4GWQ7_ASPNN</name>
<dbReference type="GO" id="GO:0016491">
    <property type="term" value="F:oxidoreductase activity"/>
    <property type="evidence" value="ECO:0007669"/>
    <property type="project" value="UniProtKB-KW"/>
</dbReference>
<dbReference type="InterPro" id="IPR003819">
    <property type="entry name" value="TauD/TfdA-like"/>
</dbReference>
<dbReference type="PANTHER" id="PTHR10696">
    <property type="entry name" value="GAMMA-BUTYROBETAINE HYDROXYLASE-RELATED"/>
    <property type="match status" value="1"/>
</dbReference>
<protein>
    <recommendedName>
        <fullName evidence="2">TauD/TfdA-like domain-containing protein</fullName>
    </recommendedName>
</protein>
<evidence type="ECO:0000313" key="3">
    <source>
        <dbReference type="EMBL" id="KAF9892091.1"/>
    </source>
</evidence>
<sequence length="344" mass="39017">MTLVQPDIQYHPDYTKYLARTAYRKAFENLTTALPPGFPEQLSSPLVWEGKDVEQRDDWIYRLGNEERQEIDTALRSFQALDVSLGHISQETFPLPTLHHILRGLSSEIHHGRGFFVLRGLDIDRYSREENIIIYAGVSSHIGDTRGRQENRRHDNGTSVVLSHIKDLSHTADNGLIGAPSNTADKQVFHTDAGDIISLLCLQPAAEGGESKIASSWQVYNILARERPDLIWTLSQDWPVDGFNNPQQPYTSRPLLYHQDATASSEERVLMQYARRYFTGYLAKPRSPNIPPITEAQAEALDALHFLAEEHSASLDFQKGDIQYINNLSVFHARNGFRDRPGQE</sequence>
<dbReference type="Proteomes" id="UP001194746">
    <property type="component" value="Unassembled WGS sequence"/>
</dbReference>
<proteinExistence type="predicted"/>
<dbReference type="SUPFAM" id="SSF51197">
    <property type="entry name" value="Clavaminate synthase-like"/>
    <property type="match status" value="1"/>
</dbReference>
<dbReference type="Pfam" id="PF02668">
    <property type="entry name" value="TauD"/>
    <property type="match status" value="1"/>
</dbReference>
<comment type="caution">
    <text evidence="3">The sequence shown here is derived from an EMBL/GenBank/DDBJ whole genome shotgun (WGS) entry which is preliminary data.</text>
</comment>
<reference evidence="3" key="2">
    <citation type="submission" date="2020-02" db="EMBL/GenBank/DDBJ databases">
        <authorList>
            <person name="Gilchrist C.L.M."/>
            <person name="Chooi Y.-H."/>
        </authorList>
    </citation>
    <scope>NUCLEOTIDE SEQUENCE</scope>
    <source>
        <strain evidence="3">MST-FP2251</strain>
    </source>
</reference>
<organism evidence="3 4">
    <name type="scientific">Aspergillus nanangensis</name>
    <dbReference type="NCBI Taxonomy" id="2582783"/>
    <lineage>
        <taxon>Eukaryota</taxon>
        <taxon>Fungi</taxon>
        <taxon>Dikarya</taxon>
        <taxon>Ascomycota</taxon>
        <taxon>Pezizomycotina</taxon>
        <taxon>Eurotiomycetes</taxon>
        <taxon>Eurotiomycetidae</taxon>
        <taxon>Eurotiales</taxon>
        <taxon>Aspergillaceae</taxon>
        <taxon>Aspergillus</taxon>
        <taxon>Aspergillus subgen. Circumdati</taxon>
    </lineage>
</organism>
<reference evidence="3" key="1">
    <citation type="journal article" date="2019" name="Beilstein J. Org. Chem.">
        <title>Nanangenines: drimane sesquiterpenoids as the dominant metabolite cohort of a novel Australian fungus, Aspergillus nanangensis.</title>
        <authorList>
            <person name="Lacey H.J."/>
            <person name="Gilchrist C.L.M."/>
            <person name="Crombie A."/>
            <person name="Kalaitzis J.A."/>
            <person name="Vuong D."/>
            <person name="Rutledge P.J."/>
            <person name="Turner P."/>
            <person name="Pitt J.I."/>
            <person name="Lacey E."/>
            <person name="Chooi Y.H."/>
            <person name="Piggott A.M."/>
        </authorList>
    </citation>
    <scope>NUCLEOTIDE SEQUENCE</scope>
    <source>
        <strain evidence="3">MST-FP2251</strain>
    </source>
</reference>
<keyword evidence="1" id="KW-0560">Oxidoreductase</keyword>